<dbReference type="PROSITE" id="PS52016">
    <property type="entry name" value="TONB_DEPENDENT_REC_3"/>
    <property type="match status" value="1"/>
</dbReference>
<dbReference type="Gene3D" id="2.40.170.20">
    <property type="entry name" value="TonB-dependent receptor, beta-barrel domain"/>
    <property type="match status" value="1"/>
</dbReference>
<evidence type="ECO:0000256" key="6">
    <source>
        <dbReference type="ARBA" id="ARBA00023136"/>
    </source>
</evidence>
<comment type="similarity">
    <text evidence="8 9">Belongs to the TonB-dependent receptor family.</text>
</comment>
<dbReference type="InterPro" id="IPR037066">
    <property type="entry name" value="Plug_dom_sf"/>
</dbReference>
<dbReference type="InterPro" id="IPR023997">
    <property type="entry name" value="TonB-dep_OMP_SusC/RagA_CS"/>
</dbReference>
<evidence type="ECO:0000256" key="2">
    <source>
        <dbReference type="ARBA" id="ARBA00022448"/>
    </source>
</evidence>
<proteinExistence type="inferred from homology"/>
<dbReference type="Pfam" id="PF13715">
    <property type="entry name" value="CarbopepD_reg_2"/>
    <property type="match status" value="1"/>
</dbReference>
<comment type="caution">
    <text evidence="13">The sequence shown here is derived from an EMBL/GenBank/DDBJ whole genome shotgun (WGS) entry which is preliminary data.</text>
</comment>
<evidence type="ECO:0000259" key="11">
    <source>
        <dbReference type="Pfam" id="PF00593"/>
    </source>
</evidence>
<dbReference type="InterPro" id="IPR039426">
    <property type="entry name" value="TonB-dep_rcpt-like"/>
</dbReference>
<dbReference type="Gene3D" id="2.170.130.10">
    <property type="entry name" value="TonB-dependent receptor, plug domain"/>
    <property type="match status" value="1"/>
</dbReference>
<dbReference type="Gene3D" id="2.60.40.1120">
    <property type="entry name" value="Carboxypeptidase-like, regulatory domain"/>
    <property type="match status" value="1"/>
</dbReference>
<dbReference type="Pfam" id="PF00593">
    <property type="entry name" value="TonB_dep_Rec_b-barrel"/>
    <property type="match status" value="1"/>
</dbReference>
<dbReference type="EMBL" id="QGNZ01000002">
    <property type="protein sequence ID" value="PWS28240.1"/>
    <property type="molecule type" value="Genomic_DNA"/>
</dbReference>
<evidence type="ECO:0000256" key="3">
    <source>
        <dbReference type="ARBA" id="ARBA00022452"/>
    </source>
</evidence>
<keyword evidence="14" id="KW-1185">Reference proteome</keyword>
<evidence type="ECO:0000256" key="1">
    <source>
        <dbReference type="ARBA" id="ARBA00004571"/>
    </source>
</evidence>
<dbReference type="SUPFAM" id="SSF49464">
    <property type="entry name" value="Carboxypeptidase regulatory domain-like"/>
    <property type="match status" value="1"/>
</dbReference>
<dbReference type="OrthoDB" id="9768177at2"/>
<dbReference type="FunFam" id="2.170.130.10:FF:000008">
    <property type="entry name" value="SusC/RagA family TonB-linked outer membrane protein"/>
    <property type="match status" value="1"/>
</dbReference>
<accession>A0A317EMZ9</accession>
<sequence length="1068" mass="117061">MSKILLLLSIFTFYVGIANAQTKQVSGTVSEKGGETIPGVSVLVKGAKTGTQTDNNGRFTITVSPGAVLVFNYVGYASKEVTVGNQTNLKVTLESNATDLGEVVAIGYATVNRRDLTGSVSSVGAKQLKDIPNNSLAEAISGRLAGVQITVSEGTPNASAQIRVRGGGSITQDNTPLYVVDGVQVENALSVLSPQDIESIDVLKDASATAIYGSRGANGVVLITTKGGKEMKTTINYNGFVGFRQLANKLEVMNPYDFVKYQYEASRGNATSESLYASYYGIFNDLESFRNTPFVDWQEELFGRNALMQTHNVGITGGDAKSTFNLSVTSNTEEGVMLASDFDRKLINFKFDHKFNSKLKVAFNVRYNNTVVNGAGTSSEGSSSLNRLRQAVKYRPLLVKGQDILAFDPDYASETNGNSLALVNPLLLNEAEYKKAFTNVTNFNGYLNYIIYKGISFKSTFGADFNNNRTNVFNDIITNESRLVGSSQPIASIATANRQTINNSNVLSYTNSGSKTEFSKHHSIDALIGQELYQDKVQAYYTENRLFPIGITAERALANMALGTTPAGAATSNDLTARLFSVFSRFNYSFDKKYLLTLTMRADGSSKFAEGNKWGYFPSGSVAWRISDEKFMEKFKNAIRLDDLKLRVSYGEAGNNRIADFLYTTQFKPNAFYDINNTLVTALVATELANPNLKWETTVSRNIGLDASFLNRRLQFSLDLYSNKTKGLLVNNPFPSTSGYAFQLQNIGSTSNKGIEFQINGTPIQTKNFSWSTNFNISFNKNRVESLGDYQKSFLINSGWAGTNVPADYQVAVGQAVGKMYGLVTDGFYKIEDFTYAGGVYTLKPGVPNNSSVTSLTPKPGVIKFKDLNGDGIVDITNDRTIIGDANPKFTGGFNQSFTYKNFDLNVFVNFQVGNDVLNANKLEFTSGYTQNANLLATMNGRWRNVNDQGLVVTDPTELAALNANATLWSPLTSNSSFFVNSYAVEDGSFLRINNITLGYTLPTDLMKKFKINRMRFYATVNNLAVITNYSGYDPEVNTRRSTGTTPGVDYSAYPRSRAFIFGLNFTL</sequence>
<keyword evidence="7 8" id="KW-0998">Cell outer membrane</keyword>
<feature type="signal peptide" evidence="10">
    <location>
        <begin position="1"/>
        <end position="20"/>
    </location>
</feature>
<dbReference type="Pfam" id="PF07715">
    <property type="entry name" value="Plug"/>
    <property type="match status" value="1"/>
</dbReference>
<keyword evidence="5 9" id="KW-0798">TonB box</keyword>
<gene>
    <name evidence="13" type="ORF">DHW03_08915</name>
</gene>
<keyword evidence="2 8" id="KW-0813">Transport</keyword>
<dbReference type="InterPro" id="IPR036942">
    <property type="entry name" value="Beta-barrel_TonB_sf"/>
</dbReference>
<evidence type="ECO:0000256" key="8">
    <source>
        <dbReference type="PROSITE-ProRule" id="PRU01360"/>
    </source>
</evidence>
<dbReference type="NCBIfam" id="TIGR04057">
    <property type="entry name" value="SusC_RagA_signa"/>
    <property type="match status" value="1"/>
</dbReference>
<organism evidence="13 14">
    <name type="scientific">Pedobacter yonginense</name>
    <dbReference type="NCBI Taxonomy" id="651869"/>
    <lineage>
        <taxon>Bacteria</taxon>
        <taxon>Pseudomonadati</taxon>
        <taxon>Bacteroidota</taxon>
        <taxon>Sphingobacteriia</taxon>
        <taxon>Sphingobacteriales</taxon>
        <taxon>Sphingobacteriaceae</taxon>
        <taxon>Pedobacter</taxon>
    </lineage>
</organism>
<dbReference type="InterPro" id="IPR012910">
    <property type="entry name" value="Plug_dom"/>
</dbReference>
<evidence type="ECO:0000256" key="9">
    <source>
        <dbReference type="RuleBase" id="RU003357"/>
    </source>
</evidence>
<keyword evidence="4 8" id="KW-0812">Transmembrane</keyword>
<evidence type="ECO:0000256" key="4">
    <source>
        <dbReference type="ARBA" id="ARBA00022692"/>
    </source>
</evidence>
<keyword evidence="6 8" id="KW-0472">Membrane</keyword>
<feature type="domain" description="TonB-dependent receptor plug" evidence="12">
    <location>
        <begin position="113"/>
        <end position="220"/>
    </location>
</feature>
<keyword evidence="13" id="KW-0675">Receptor</keyword>
<name>A0A317EMZ9_9SPHI</name>
<evidence type="ECO:0000259" key="12">
    <source>
        <dbReference type="Pfam" id="PF07715"/>
    </source>
</evidence>
<dbReference type="InterPro" id="IPR008969">
    <property type="entry name" value="CarboxyPept-like_regulatory"/>
</dbReference>
<evidence type="ECO:0000313" key="14">
    <source>
        <dbReference type="Proteomes" id="UP000245379"/>
    </source>
</evidence>
<reference evidence="13 14" key="1">
    <citation type="submission" date="2018-05" db="EMBL/GenBank/DDBJ databases">
        <title>Pedobacter paludis sp. nov., isolated from wetland soil.</title>
        <authorList>
            <person name="Zhang Y."/>
            <person name="Wang G."/>
        </authorList>
    </citation>
    <scope>NUCLEOTIDE SEQUENCE [LARGE SCALE GENOMIC DNA]</scope>
    <source>
        <strain evidence="13 14">KCTC22721</strain>
    </source>
</reference>
<keyword evidence="10" id="KW-0732">Signal</keyword>
<evidence type="ECO:0000313" key="13">
    <source>
        <dbReference type="EMBL" id="PWS28240.1"/>
    </source>
</evidence>
<feature type="domain" description="TonB-dependent receptor-like beta-barrel" evidence="11">
    <location>
        <begin position="434"/>
        <end position="839"/>
    </location>
</feature>
<dbReference type="RefSeq" id="WP_109926000.1">
    <property type="nucleotide sequence ID" value="NZ_QGNZ01000002.1"/>
</dbReference>
<dbReference type="InterPro" id="IPR000531">
    <property type="entry name" value="Beta-barrel_TonB"/>
</dbReference>
<evidence type="ECO:0000256" key="7">
    <source>
        <dbReference type="ARBA" id="ARBA00023237"/>
    </source>
</evidence>
<keyword evidence="3 8" id="KW-1134">Transmembrane beta strand</keyword>
<comment type="subcellular location">
    <subcellularLocation>
        <location evidence="1 8">Cell outer membrane</location>
        <topology evidence="1 8">Multi-pass membrane protein</topology>
    </subcellularLocation>
</comment>
<protein>
    <submittedName>
        <fullName evidence="13">TonB-dependent receptor</fullName>
    </submittedName>
</protein>
<feature type="chain" id="PRO_5016316724" evidence="10">
    <location>
        <begin position="21"/>
        <end position="1068"/>
    </location>
</feature>
<dbReference type="NCBIfam" id="TIGR04056">
    <property type="entry name" value="OMP_RagA_SusC"/>
    <property type="match status" value="1"/>
</dbReference>
<dbReference type="GO" id="GO:0009279">
    <property type="term" value="C:cell outer membrane"/>
    <property type="evidence" value="ECO:0007669"/>
    <property type="project" value="UniProtKB-SubCell"/>
</dbReference>
<evidence type="ECO:0000256" key="5">
    <source>
        <dbReference type="ARBA" id="ARBA00023077"/>
    </source>
</evidence>
<dbReference type="AlphaFoldDB" id="A0A317EMZ9"/>
<dbReference type="InterPro" id="IPR023996">
    <property type="entry name" value="TonB-dep_OMP_SusC/RagA"/>
</dbReference>
<dbReference type="SUPFAM" id="SSF56935">
    <property type="entry name" value="Porins"/>
    <property type="match status" value="1"/>
</dbReference>
<evidence type="ECO:0000256" key="10">
    <source>
        <dbReference type="SAM" id="SignalP"/>
    </source>
</evidence>
<dbReference type="Proteomes" id="UP000245379">
    <property type="component" value="Unassembled WGS sequence"/>
</dbReference>